<keyword evidence="5" id="KW-0732">Signal</keyword>
<dbReference type="RefSeq" id="WP_185371638.1">
    <property type="nucleotide sequence ID" value="NZ_JAARMV010000010.1"/>
</dbReference>
<dbReference type="EMBL" id="JAARMV010000010">
    <property type="protein sequence ID" value="MBC2373790.1"/>
    <property type="molecule type" value="Genomic_DNA"/>
</dbReference>
<dbReference type="GO" id="GO:0008270">
    <property type="term" value="F:zinc ion binding"/>
    <property type="evidence" value="ECO:0007669"/>
    <property type="project" value="InterPro"/>
</dbReference>
<dbReference type="InterPro" id="IPR006026">
    <property type="entry name" value="Peptidase_Metallo"/>
</dbReference>
<keyword evidence="2" id="KW-0479">Metal-binding</keyword>
<comment type="caution">
    <text evidence="8">The sequence shown here is derived from an EMBL/GenBank/DDBJ whole genome shotgun (WGS) entry which is preliminary data.</text>
</comment>
<keyword evidence="1 8" id="KW-0645">Protease</keyword>
<feature type="domain" description="Peptidase metallopeptidase" evidence="6">
    <location>
        <begin position="33"/>
        <end position="172"/>
    </location>
</feature>
<evidence type="ECO:0000259" key="6">
    <source>
        <dbReference type="SMART" id="SM00235"/>
    </source>
</evidence>
<name>A0A7X1A9R6_9LIST</name>
<reference evidence="9 10" key="1">
    <citation type="submission" date="2020-03" db="EMBL/GenBank/DDBJ databases">
        <title>Soil Listeria distribution.</title>
        <authorList>
            <person name="Liao J."/>
            <person name="Wiedmann M."/>
        </authorList>
    </citation>
    <scope>NUCLEOTIDE SEQUENCE [LARGE SCALE GENOMIC DNA]</scope>
    <source>
        <strain evidence="7 9">FSL L7-1816</strain>
        <strain evidence="8 10">FSL L7-1850</strain>
    </source>
</reference>
<sequence>MKKLLMLSFVFVMFIGGQGLHANAADLKNGSAFSFKFADPKGYFTNGAQITAHKNAFENAFSKMNNVSSKIKLIRNGSSPAIRTRSQDTKQEWYGLWDGGRYAGTISLNKYTTTRDKFTSANYNKTALHELGHALGLKHQSASSASLMKSGKYAYNDYTTLDKNNLKYQYGK</sequence>
<feature type="chain" id="PRO_5044130514" evidence="5">
    <location>
        <begin position="25"/>
        <end position="172"/>
    </location>
</feature>
<evidence type="ECO:0000313" key="10">
    <source>
        <dbReference type="Proteomes" id="UP000546244"/>
    </source>
</evidence>
<dbReference type="InterPro" id="IPR024079">
    <property type="entry name" value="MetalloPept_cat_dom_sf"/>
</dbReference>
<dbReference type="SMART" id="SM00235">
    <property type="entry name" value="ZnMc"/>
    <property type="match status" value="1"/>
</dbReference>
<dbReference type="AlphaFoldDB" id="A0A7X1A9R6"/>
<keyword evidence="8" id="KW-0482">Metalloprotease</keyword>
<evidence type="ECO:0000256" key="4">
    <source>
        <dbReference type="ARBA" id="ARBA00022833"/>
    </source>
</evidence>
<evidence type="ECO:0000256" key="3">
    <source>
        <dbReference type="ARBA" id="ARBA00022801"/>
    </source>
</evidence>
<dbReference type="Pfam" id="PF00413">
    <property type="entry name" value="Peptidase_M10"/>
    <property type="match status" value="1"/>
</dbReference>
<dbReference type="Proteomes" id="UP000543379">
    <property type="component" value="Unassembled WGS sequence"/>
</dbReference>
<dbReference type="InterPro" id="IPR001818">
    <property type="entry name" value="Pept_M10_metallopeptidase"/>
</dbReference>
<evidence type="ECO:0000256" key="1">
    <source>
        <dbReference type="ARBA" id="ARBA00022670"/>
    </source>
</evidence>
<evidence type="ECO:0000313" key="8">
    <source>
        <dbReference type="EMBL" id="MBC2373790.1"/>
    </source>
</evidence>
<dbReference type="GO" id="GO:0006508">
    <property type="term" value="P:proteolysis"/>
    <property type="evidence" value="ECO:0007669"/>
    <property type="project" value="UniProtKB-KW"/>
</dbReference>
<evidence type="ECO:0000313" key="7">
    <source>
        <dbReference type="EMBL" id="MBC1318558.1"/>
    </source>
</evidence>
<keyword evidence="3" id="KW-0378">Hydrolase</keyword>
<accession>A0A7X1A9R6</accession>
<proteinExistence type="predicted"/>
<evidence type="ECO:0000256" key="2">
    <source>
        <dbReference type="ARBA" id="ARBA00022723"/>
    </source>
</evidence>
<feature type="signal peptide" evidence="5">
    <location>
        <begin position="1"/>
        <end position="24"/>
    </location>
</feature>
<protein>
    <submittedName>
        <fullName evidence="8">Matrixin family metalloprotease</fullName>
    </submittedName>
</protein>
<gene>
    <name evidence="7" type="ORF">HB811_17400</name>
    <name evidence="8" type="ORF">HBP98_17410</name>
</gene>
<organism evidence="8 10">
    <name type="scientific">Listeria booriae</name>
    <dbReference type="NCBI Taxonomy" id="1552123"/>
    <lineage>
        <taxon>Bacteria</taxon>
        <taxon>Bacillati</taxon>
        <taxon>Bacillota</taxon>
        <taxon>Bacilli</taxon>
        <taxon>Bacillales</taxon>
        <taxon>Listeriaceae</taxon>
        <taxon>Listeria</taxon>
    </lineage>
</organism>
<dbReference type="GO" id="GO:0004222">
    <property type="term" value="F:metalloendopeptidase activity"/>
    <property type="evidence" value="ECO:0007669"/>
    <property type="project" value="InterPro"/>
</dbReference>
<keyword evidence="4" id="KW-0862">Zinc</keyword>
<dbReference type="EMBL" id="JAAROV010000010">
    <property type="protein sequence ID" value="MBC1318558.1"/>
    <property type="molecule type" value="Genomic_DNA"/>
</dbReference>
<evidence type="ECO:0000313" key="9">
    <source>
        <dbReference type="Proteomes" id="UP000543379"/>
    </source>
</evidence>
<dbReference type="GO" id="GO:0031012">
    <property type="term" value="C:extracellular matrix"/>
    <property type="evidence" value="ECO:0007669"/>
    <property type="project" value="InterPro"/>
</dbReference>
<dbReference type="Gene3D" id="3.40.390.10">
    <property type="entry name" value="Collagenase (Catalytic Domain)"/>
    <property type="match status" value="1"/>
</dbReference>
<dbReference type="SUPFAM" id="SSF55486">
    <property type="entry name" value="Metalloproteases ('zincins'), catalytic domain"/>
    <property type="match status" value="1"/>
</dbReference>
<dbReference type="Proteomes" id="UP000546244">
    <property type="component" value="Unassembled WGS sequence"/>
</dbReference>
<evidence type="ECO:0000256" key="5">
    <source>
        <dbReference type="SAM" id="SignalP"/>
    </source>
</evidence>